<dbReference type="Gene3D" id="1.25.10.10">
    <property type="entry name" value="Leucine-rich Repeat Variant"/>
    <property type="match status" value="1"/>
</dbReference>
<feature type="compositionally biased region" description="Acidic residues" evidence="1">
    <location>
        <begin position="581"/>
        <end position="592"/>
    </location>
</feature>
<feature type="region of interest" description="Disordered" evidence="1">
    <location>
        <begin position="574"/>
        <end position="604"/>
    </location>
</feature>
<organism evidence="2 3">
    <name type="scientific">Paramuricea clavata</name>
    <name type="common">Red gorgonian</name>
    <name type="synonym">Violescent sea-whip</name>
    <dbReference type="NCBI Taxonomy" id="317549"/>
    <lineage>
        <taxon>Eukaryota</taxon>
        <taxon>Metazoa</taxon>
        <taxon>Cnidaria</taxon>
        <taxon>Anthozoa</taxon>
        <taxon>Octocorallia</taxon>
        <taxon>Malacalcyonacea</taxon>
        <taxon>Plexauridae</taxon>
        <taxon>Paramuricea</taxon>
    </lineage>
</organism>
<name>A0A6S7HR11_PARCT</name>
<dbReference type="InterPro" id="IPR016024">
    <property type="entry name" value="ARM-type_fold"/>
</dbReference>
<evidence type="ECO:0000313" key="2">
    <source>
        <dbReference type="EMBL" id="CAB3996367.1"/>
    </source>
</evidence>
<dbReference type="InterPro" id="IPR024741">
    <property type="entry name" value="Condensin2_G2"/>
</dbReference>
<evidence type="ECO:0000256" key="1">
    <source>
        <dbReference type="SAM" id="MobiDB-lite"/>
    </source>
</evidence>
<feature type="non-terminal residue" evidence="2">
    <location>
        <position position="834"/>
    </location>
</feature>
<protein>
    <submittedName>
        <fullName evidence="2">Condensin-2 complex subunit G2</fullName>
    </submittedName>
</protein>
<dbReference type="InterPro" id="IPR011989">
    <property type="entry name" value="ARM-like"/>
</dbReference>
<gene>
    <name evidence="2" type="ORF">PACLA_8A046286</name>
</gene>
<dbReference type="OrthoDB" id="10062843at2759"/>
<comment type="caution">
    <text evidence="2">The sequence shown here is derived from an EMBL/GenBank/DDBJ whole genome shotgun (WGS) entry which is preliminary data.</text>
</comment>
<dbReference type="GO" id="GO:0000796">
    <property type="term" value="C:condensin complex"/>
    <property type="evidence" value="ECO:0007669"/>
    <property type="project" value="TreeGrafter"/>
</dbReference>
<proteinExistence type="predicted"/>
<dbReference type="GO" id="GO:0000070">
    <property type="term" value="P:mitotic sister chromatid segregation"/>
    <property type="evidence" value="ECO:0007669"/>
    <property type="project" value="TreeGrafter"/>
</dbReference>
<dbReference type="GO" id="GO:0005634">
    <property type="term" value="C:nucleus"/>
    <property type="evidence" value="ECO:0007669"/>
    <property type="project" value="InterPro"/>
</dbReference>
<keyword evidence="3" id="KW-1185">Reference proteome</keyword>
<sequence length="834" mass="94703">MAGRREEFLAVINENKHGDFLAFIKLHHSRNDPFNLAEIIQSLSRKQYEDMWCGLSEMCTQVLTSFDLEQQDNSGAEERHDEVLTGITTMALCSITTDEPNVNGPLIQVAVMLHGIMLTLPESCGKLQFSIAHLCETWFLAGLDGKDELVTSMLPYFIIKALAQGLVVDVKRLWSVRQTLLLMDFEDESCCSLKASLLQCLIHPVFLKVEEGRKFLSYLFGMHPTFTEEIHKTIKNQIPTCPIGTLVGYGEIYFKAWRAAKDLYLEKIEMFCLQDLMFHAIHAQRTGRNSMASRLKKLLGFFHQQKKHPGVDKVLLKLYEPIIWRACKVANPSVRANAAAILFDVFPLNDSTANVAQSDELLQRQFDVIGDFLNDPSPTVRVTAVHGVFHIVTLFWEVIPAHVVKELVSKIFESCAYDVSSTAVRVAVFQGVKYVLDNRLCHPLLKSLLPSLKNLLHDNSEKVRIAFLDILLKVKGMRSIKFWSITPMEHLLSRLEVEQSAPVIRRIVKLLMNSFHPVNKESDDLLNRCTGLWKANAQAARKFYQYAHLQMSLTTAVKFLLLLCKYLVRSSACDSTTTDGELTDETQDDVDKENDASSQPDETETKGIDTITIAGLLETCVIVWEGIKDQLDKPSQETLRLNLNQQFAKAIPKLFKSIEDDRCQSALTLLAAHLSPNLVPSLRRHYISVLSSMNDETPRDVYGPLLECACSWGQTKDVLELINDRLLSGLQESPVQPKAAKRKRKTVSFSIPQTKSSVVLDFLDWIMASPRCRSYIFYSKEDVQILSETLKNSLRCIERYLSDYTTYTDSTERKDFLSKTFDSYCRLEIHLYAS</sequence>
<dbReference type="Pfam" id="PF12422">
    <property type="entry name" value="Condensin2nSMC"/>
    <property type="match status" value="1"/>
</dbReference>
<dbReference type="PANTHER" id="PTHR16199">
    <property type="entry name" value="CONDENSIN-2 COMPLEX SUBUNIT G2"/>
    <property type="match status" value="1"/>
</dbReference>
<dbReference type="PANTHER" id="PTHR16199:SF4">
    <property type="entry name" value="CONDENSIN-2 COMPLEX SUBUNIT G2"/>
    <property type="match status" value="1"/>
</dbReference>
<reference evidence="2" key="1">
    <citation type="submission" date="2020-04" db="EMBL/GenBank/DDBJ databases">
        <authorList>
            <person name="Alioto T."/>
            <person name="Alioto T."/>
            <person name="Gomez Garrido J."/>
        </authorList>
    </citation>
    <scope>NUCLEOTIDE SEQUENCE</scope>
    <source>
        <strain evidence="2">A484AB</strain>
    </source>
</reference>
<dbReference type="AlphaFoldDB" id="A0A6S7HR11"/>
<dbReference type="SUPFAM" id="SSF48371">
    <property type="entry name" value="ARM repeat"/>
    <property type="match status" value="1"/>
</dbReference>
<accession>A0A6S7HR11</accession>
<dbReference type="Proteomes" id="UP001152795">
    <property type="component" value="Unassembled WGS sequence"/>
</dbReference>
<dbReference type="EMBL" id="CACRXK020002854">
    <property type="protein sequence ID" value="CAB3996367.1"/>
    <property type="molecule type" value="Genomic_DNA"/>
</dbReference>
<evidence type="ECO:0000313" key="3">
    <source>
        <dbReference type="Proteomes" id="UP001152795"/>
    </source>
</evidence>